<dbReference type="EC" id="5.6.2.2" evidence="4"/>
<dbReference type="GO" id="GO:0005694">
    <property type="term" value="C:chromosome"/>
    <property type="evidence" value="ECO:0007669"/>
    <property type="project" value="InterPro"/>
</dbReference>
<dbReference type="AlphaFoldDB" id="A0A9Y1FLF9"/>
<dbReference type="GO" id="GO:0003918">
    <property type="term" value="F:DNA topoisomerase type II (double strand cut, ATP-hydrolyzing) activity"/>
    <property type="evidence" value="ECO:0007669"/>
    <property type="project" value="UniProtKB-UniRule"/>
</dbReference>
<feature type="domain" description="Spo11/DNA topoisomerase VI subunit A N-terminal" evidence="11">
    <location>
        <begin position="182"/>
        <end position="241"/>
    </location>
</feature>
<proteinExistence type="inferred from homology"/>
<sequence>MVNYNFLVKNATILPSTEVKMSFDNSIQINELFQILQEEFELKKGSFVLFLRSGKKWYPLEKGKTLGNYPLKKELMRIEIKRKVPVDKIRKLRNELTLLQDYELPYGVTNVETMSSEKAKNKIVEAALLFLNEALNKPDEASFKIPSRGKRNIGFDEEQELVLIGRQMIERQFRSLSSVSTIEQMSILMRLLHDILSRDIHSTKRDIFYMNVNAFKKQAVSDSLIEDLGAMIQATRTSLNVSASSKGIVVGKLQFKEKGDLIDCRAIGSGKAISPNIDDIEDLESDAEFCLVIEKDAIFNRLAEDHFYDYVPSILVTAKGQPDMATRQFLKKINDDLQLPILAIMDADPYGFEIMRVYSVGSKALSFESTHLAVPNIKWLGLLPSDLKPESGFDIPREALIKMTQKDIRRSKLMLEEEFVKRKPKWQEQLEILINTGYKAEIQALNARDPQFITNFYLPQKIETGDFI</sequence>
<protein>
    <recommendedName>
        <fullName evidence="4">DNA topoisomerase (ATP-hydrolyzing)</fullName>
        <ecNumber evidence="4">5.6.2.2</ecNumber>
    </recommendedName>
</protein>
<evidence type="ECO:0000256" key="2">
    <source>
        <dbReference type="ARBA" id="ARBA00001946"/>
    </source>
</evidence>
<dbReference type="InterPro" id="IPR034136">
    <property type="entry name" value="TOPRIM_Topo6A/Spo11"/>
</dbReference>
<dbReference type="PANTHER" id="PTHR10848">
    <property type="entry name" value="MEIOTIC RECOMBINATION PROTEIN SPO11"/>
    <property type="match status" value="1"/>
</dbReference>
<dbReference type="InterPro" id="IPR013049">
    <property type="entry name" value="Spo11/TopoVI_A_N"/>
</dbReference>
<dbReference type="EMBL" id="CP084166">
    <property type="protein sequence ID" value="UJG40513.1"/>
    <property type="molecule type" value="Genomic_DNA"/>
</dbReference>
<reference evidence="13" key="1">
    <citation type="journal article" date="2022" name="Nat. Microbiol.">
        <title>Unique mobile elements and scalable gene flow at the prokaryote-eukaryote boundary revealed by circularized Asgard archaea genomes.</title>
        <authorList>
            <person name="Wu F."/>
            <person name="Speth D.R."/>
            <person name="Philosof A."/>
            <person name="Cremiere A."/>
            <person name="Narayanan A."/>
            <person name="Barco R.A."/>
            <person name="Connon S.A."/>
            <person name="Amend J.P."/>
            <person name="Antoshechkin I.A."/>
            <person name="Orphan V.J."/>
        </authorList>
    </citation>
    <scope>NUCLEOTIDE SEQUENCE</scope>
    <source>
        <strain evidence="13">PM71</strain>
    </source>
</reference>
<keyword evidence="7 10" id="KW-0799">Topoisomerase</keyword>
<dbReference type="PROSITE" id="PS52041">
    <property type="entry name" value="TOPO_IIB"/>
    <property type="match status" value="1"/>
</dbReference>
<evidence type="ECO:0000256" key="3">
    <source>
        <dbReference type="ARBA" id="ARBA00006559"/>
    </source>
</evidence>
<evidence type="ECO:0000313" key="13">
    <source>
        <dbReference type="EMBL" id="UJG40513.1"/>
    </source>
</evidence>
<feature type="domain" description="Topoisomerase 6 subunit A/Spo11 TOPRIM" evidence="12">
    <location>
        <begin position="289"/>
        <end position="462"/>
    </location>
</feature>
<dbReference type="InterPro" id="IPR004085">
    <property type="entry name" value="TopoVI_A"/>
</dbReference>
<dbReference type="Pfam" id="PF21180">
    <property type="entry name" value="TOP6A-Spo11_Toprim"/>
    <property type="match status" value="1"/>
</dbReference>
<dbReference type="Pfam" id="PF04406">
    <property type="entry name" value="TP6A_N"/>
    <property type="match status" value="1"/>
</dbReference>
<comment type="cofactor">
    <cofactor evidence="2">
        <name>Mg(2+)</name>
        <dbReference type="ChEBI" id="CHEBI:18420"/>
    </cofactor>
</comment>
<dbReference type="InterPro" id="IPR036078">
    <property type="entry name" value="Spo11/TopoVI_A_sf"/>
</dbReference>
<name>A0A9Y1FLF9_9ARCH</name>
<accession>A0A9Y1FLF9</accession>
<gene>
    <name evidence="13" type="ORF">K9W45_11835</name>
</gene>
<evidence type="ECO:0000256" key="9">
    <source>
        <dbReference type="ARBA" id="ARBA00023235"/>
    </source>
</evidence>
<evidence type="ECO:0000256" key="1">
    <source>
        <dbReference type="ARBA" id="ARBA00000185"/>
    </source>
</evidence>
<dbReference type="InterPro" id="IPR036388">
    <property type="entry name" value="WH-like_DNA-bd_sf"/>
</dbReference>
<keyword evidence="9 10" id="KW-0413">Isomerase</keyword>
<evidence type="ECO:0000256" key="6">
    <source>
        <dbReference type="ARBA" id="ARBA00022842"/>
    </source>
</evidence>
<evidence type="ECO:0000256" key="4">
    <source>
        <dbReference type="ARBA" id="ARBA00012895"/>
    </source>
</evidence>
<dbReference type="Proteomes" id="UP001201020">
    <property type="component" value="Chromosome"/>
</dbReference>
<dbReference type="Gene3D" id="1.10.10.10">
    <property type="entry name" value="Winged helix-like DNA-binding domain superfamily/Winged helix DNA-binding domain"/>
    <property type="match status" value="1"/>
</dbReference>
<dbReference type="PRINTS" id="PR01550">
    <property type="entry name" value="TOP6AFAMILY"/>
</dbReference>
<evidence type="ECO:0000256" key="7">
    <source>
        <dbReference type="ARBA" id="ARBA00023029"/>
    </source>
</evidence>
<keyword evidence="5" id="KW-0479">Metal-binding</keyword>
<feature type="active site" description="O-(5'-phospho-DNA)-tyrosine intermediate" evidence="10">
    <location>
        <position position="209"/>
    </location>
</feature>
<dbReference type="SUPFAM" id="SSF56726">
    <property type="entry name" value="DNA topoisomerase IV, alpha subunit"/>
    <property type="match status" value="1"/>
</dbReference>
<keyword evidence="6" id="KW-0460">Magnesium</keyword>
<dbReference type="PANTHER" id="PTHR10848:SF0">
    <property type="entry name" value="MEIOTIC RECOMBINATION PROTEIN SPO11"/>
    <property type="match status" value="1"/>
</dbReference>
<dbReference type="Gene3D" id="3.40.1360.10">
    <property type="match status" value="1"/>
</dbReference>
<evidence type="ECO:0000256" key="8">
    <source>
        <dbReference type="ARBA" id="ARBA00023125"/>
    </source>
</evidence>
<organism evidence="13">
    <name type="scientific">Candidatus Heimdallarchaeum aukensis</name>
    <dbReference type="NCBI Taxonomy" id="2876573"/>
    <lineage>
        <taxon>Archaea</taxon>
        <taxon>Promethearchaeati</taxon>
        <taxon>Candidatus Heimdallarchaeota</taxon>
        <taxon>Candidatus Heimdallarchaeia (ex Rinke et al. 2021) (nom. nud.)</taxon>
        <taxon>Candidatus Heimdallarchaeales</taxon>
        <taxon>Candidatus Heimdallarchaeaceae</taxon>
        <taxon>Candidatus Heimdallarchaeum</taxon>
    </lineage>
</organism>
<comment type="similarity">
    <text evidence="3 10">Belongs to the TOP6A family.</text>
</comment>
<dbReference type="PRINTS" id="PR01552">
    <property type="entry name" value="TPISMRASE6A"/>
</dbReference>
<dbReference type="GO" id="GO:0003677">
    <property type="term" value="F:DNA binding"/>
    <property type="evidence" value="ECO:0007669"/>
    <property type="project" value="UniProtKB-UniRule"/>
</dbReference>
<dbReference type="GO" id="GO:0006265">
    <property type="term" value="P:DNA topological change"/>
    <property type="evidence" value="ECO:0007669"/>
    <property type="project" value="InterPro"/>
</dbReference>
<keyword evidence="8 10" id="KW-0238">DNA-binding</keyword>
<comment type="catalytic activity">
    <reaction evidence="1 10">
        <text>ATP-dependent breakage, passage and rejoining of double-stranded DNA.</text>
        <dbReference type="EC" id="5.6.2.2"/>
    </reaction>
</comment>
<dbReference type="CDD" id="cd00223">
    <property type="entry name" value="TOPRIM_TopoIIB_SPO"/>
    <property type="match status" value="1"/>
</dbReference>
<evidence type="ECO:0000259" key="11">
    <source>
        <dbReference type="Pfam" id="PF04406"/>
    </source>
</evidence>
<dbReference type="GO" id="GO:0046872">
    <property type="term" value="F:metal ion binding"/>
    <property type="evidence" value="ECO:0007669"/>
    <property type="project" value="UniProtKB-KW"/>
</dbReference>
<dbReference type="GO" id="GO:0005524">
    <property type="term" value="F:ATP binding"/>
    <property type="evidence" value="ECO:0007669"/>
    <property type="project" value="InterPro"/>
</dbReference>
<evidence type="ECO:0000259" key="12">
    <source>
        <dbReference type="Pfam" id="PF21180"/>
    </source>
</evidence>
<dbReference type="InterPro" id="IPR002815">
    <property type="entry name" value="Spo11/TopoVI_A"/>
</dbReference>
<evidence type="ECO:0000256" key="5">
    <source>
        <dbReference type="ARBA" id="ARBA00022723"/>
    </source>
</evidence>
<evidence type="ECO:0000256" key="10">
    <source>
        <dbReference type="PROSITE-ProRule" id="PRU01385"/>
    </source>
</evidence>